<protein>
    <submittedName>
        <fullName evidence="1">Uncharacterized protein MANES_08G069600</fullName>
    </submittedName>
</protein>
<organism evidence="2">
    <name type="scientific">Rhizophora mucronata</name>
    <name type="common">Asiatic mangrove</name>
    <dbReference type="NCBI Taxonomy" id="61149"/>
    <lineage>
        <taxon>Eukaryota</taxon>
        <taxon>Viridiplantae</taxon>
        <taxon>Streptophyta</taxon>
        <taxon>Embryophyta</taxon>
        <taxon>Tracheophyta</taxon>
        <taxon>Spermatophyta</taxon>
        <taxon>Magnoliopsida</taxon>
        <taxon>eudicotyledons</taxon>
        <taxon>Gunneridae</taxon>
        <taxon>Pentapetalae</taxon>
        <taxon>rosids</taxon>
        <taxon>fabids</taxon>
        <taxon>Malpighiales</taxon>
        <taxon>Rhizophoraceae</taxon>
        <taxon>Rhizophora</taxon>
    </lineage>
</organism>
<reference evidence="2" key="1">
    <citation type="submission" date="2018-02" db="EMBL/GenBank/DDBJ databases">
        <title>Rhizophora mucronata_Transcriptome.</title>
        <authorList>
            <person name="Meera S.P."/>
            <person name="Sreeshan A."/>
            <person name="Augustine A."/>
        </authorList>
    </citation>
    <scope>NUCLEOTIDE SEQUENCE</scope>
    <source>
        <tissue evidence="2">Leaf</tissue>
    </source>
</reference>
<dbReference type="EMBL" id="GGEC01042790">
    <property type="protein sequence ID" value="MBX23274.1"/>
    <property type="molecule type" value="Transcribed_RNA"/>
</dbReference>
<evidence type="ECO:0000313" key="1">
    <source>
        <dbReference type="EMBL" id="MBX23274.1"/>
    </source>
</evidence>
<evidence type="ECO:0000313" key="2">
    <source>
        <dbReference type="EMBL" id="MBX23276.1"/>
    </source>
</evidence>
<name>A0A2P2LZ76_RHIMU</name>
<sequence>MFQLYNVGMLQNETKLTYVILLAEIKAHKQLLLFSIKWHGYTMTKNTSSFFFPLTNNCCY</sequence>
<dbReference type="AlphaFoldDB" id="A0A2P2LZ76"/>
<dbReference type="EMBL" id="GGEC01042792">
    <property type="protein sequence ID" value="MBX23276.1"/>
    <property type="molecule type" value="Transcribed_RNA"/>
</dbReference>
<proteinExistence type="predicted"/>
<accession>A0A2P2LZ76</accession>